<keyword evidence="2" id="KW-1185">Reference proteome</keyword>
<accession>A0ACA9MJU6</accession>
<proteinExistence type="predicted"/>
<feature type="non-terminal residue" evidence="1">
    <location>
        <position position="461"/>
    </location>
</feature>
<dbReference type="Proteomes" id="UP000789525">
    <property type="component" value="Unassembled WGS sequence"/>
</dbReference>
<protein>
    <submittedName>
        <fullName evidence="1">14523_t:CDS:1</fullName>
    </submittedName>
</protein>
<evidence type="ECO:0000313" key="2">
    <source>
        <dbReference type="Proteomes" id="UP000789525"/>
    </source>
</evidence>
<dbReference type="EMBL" id="CAJVPT010012523">
    <property type="protein sequence ID" value="CAG8588282.1"/>
    <property type="molecule type" value="Genomic_DNA"/>
</dbReference>
<evidence type="ECO:0000313" key="1">
    <source>
        <dbReference type="EMBL" id="CAG8588282.1"/>
    </source>
</evidence>
<gene>
    <name evidence="1" type="ORF">ACOLOM_LOCUS6224</name>
</gene>
<sequence>MAHDEDFLAQRTQSLLLLDSTDDDLSTLDAELSNDNDDWQWEERLRLINDFSNWTSGNSGLDQFIQQTQLENPDQKFHMRWIDYKDNFSNVKLVAEGGHSSVFSATWLNKTDQVWDGAKQAFVEKPLVVALKVLKDSQNLSYEFLDEFKRHASLKLDGCGYMVHCHGVSRHPETNEYIVVMNFAEEGDLRRYLQRNVRTLRWKDTVDILCNIAMGLHDIHKNGTFHKNLHCGNVMKFYNCYIADFGLCGPSNSSAPRGVYGSLPFVAPEVLAGGTFSAKADIYSFAFIMWELSSGREPFSDRPHDHSLALEICHGFRESVMPGTPLFYEKLMRRCWDADPSKRPDAEEIVDILSSPYEYQCQLLGIDELGSDGINELESFDQTLASKMVDQKDVVKPKKHPFAFYTSKFLLFPNLPEPRNQDKVEPVVIVPYSNAHQTSQDEDEVTYEEYDTNCPLPPESY</sequence>
<comment type="caution">
    <text evidence="1">The sequence shown here is derived from an EMBL/GenBank/DDBJ whole genome shotgun (WGS) entry which is preliminary data.</text>
</comment>
<reference evidence="1" key="1">
    <citation type="submission" date="2021-06" db="EMBL/GenBank/DDBJ databases">
        <authorList>
            <person name="Kallberg Y."/>
            <person name="Tangrot J."/>
            <person name="Rosling A."/>
        </authorList>
    </citation>
    <scope>NUCLEOTIDE SEQUENCE</scope>
    <source>
        <strain evidence="1">CL356</strain>
    </source>
</reference>
<name>A0ACA9MJU6_9GLOM</name>
<organism evidence="1 2">
    <name type="scientific">Acaulospora colombiana</name>
    <dbReference type="NCBI Taxonomy" id="27376"/>
    <lineage>
        <taxon>Eukaryota</taxon>
        <taxon>Fungi</taxon>
        <taxon>Fungi incertae sedis</taxon>
        <taxon>Mucoromycota</taxon>
        <taxon>Glomeromycotina</taxon>
        <taxon>Glomeromycetes</taxon>
        <taxon>Diversisporales</taxon>
        <taxon>Acaulosporaceae</taxon>
        <taxon>Acaulospora</taxon>
    </lineage>
</organism>